<proteinExistence type="predicted"/>
<dbReference type="Proteomes" id="UP000295525">
    <property type="component" value="Unassembled WGS sequence"/>
</dbReference>
<evidence type="ECO:0000313" key="1">
    <source>
        <dbReference type="EMBL" id="TCT02765.1"/>
    </source>
</evidence>
<comment type="caution">
    <text evidence="1">The sequence shown here is derived from an EMBL/GenBank/DDBJ whole genome shotgun (WGS) entry which is preliminary data.</text>
</comment>
<protein>
    <submittedName>
        <fullName evidence="1">Uncharacterized protein</fullName>
    </submittedName>
</protein>
<name>A0A4R3LVV9_9BURK</name>
<dbReference type="AlphaFoldDB" id="A0A4R3LVV9"/>
<dbReference type="EMBL" id="SMAJ01000017">
    <property type="protein sequence ID" value="TCT02765.1"/>
    <property type="molecule type" value="Genomic_DNA"/>
</dbReference>
<reference evidence="1 2" key="1">
    <citation type="submission" date="2019-03" db="EMBL/GenBank/DDBJ databases">
        <title>Genomic Encyclopedia of Type Strains, Phase IV (KMG-IV): sequencing the most valuable type-strain genomes for metagenomic binning, comparative biology and taxonomic classification.</title>
        <authorList>
            <person name="Goeker M."/>
        </authorList>
    </citation>
    <scope>NUCLEOTIDE SEQUENCE [LARGE SCALE GENOMIC DNA]</scope>
    <source>
        <strain evidence="1 2">DSM 24591</strain>
    </source>
</reference>
<sequence>MWPAWVWWLSVDGSHKGCRYKFNLWVAAMAEAVKMHP</sequence>
<gene>
    <name evidence="1" type="ORF">EDC26_11740</name>
</gene>
<evidence type="ECO:0000313" key="2">
    <source>
        <dbReference type="Proteomes" id="UP000295525"/>
    </source>
</evidence>
<keyword evidence="2" id="KW-1185">Reference proteome</keyword>
<organism evidence="1 2">
    <name type="scientific">Paralcaligenes ureilyticus</name>
    <dbReference type="NCBI Taxonomy" id="627131"/>
    <lineage>
        <taxon>Bacteria</taxon>
        <taxon>Pseudomonadati</taxon>
        <taxon>Pseudomonadota</taxon>
        <taxon>Betaproteobacteria</taxon>
        <taxon>Burkholderiales</taxon>
        <taxon>Alcaligenaceae</taxon>
        <taxon>Paralcaligenes</taxon>
    </lineage>
</organism>
<accession>A0A4R3LVV9</accession>